<keyword evidence="1" id="KW-0732">Signal</keyword>
<feature type="chain" id="PRO_5038961973" description="Superantigen-like protein" evidence="1">
    <location>
        <begin position="21"/>
        <end position="297"/>
    </location>
</feature>
<evidence type="ECO:0000313" key="3">
    <source>
        <dbReference type="Proteomes" id="UP000309117"/>
    </source>
</evidence>
<evidence type="ECO:0000256" key="1">
    <source>
        <dbReference type="SAM" id="SignalP"/>
    </source>
</evidence>
<accession>A0A4S2BR53</accession>
<name>A0A4S2BR53_9LACO</name>
<sequence>MNKKLLTFMAACLMATGIGALVTNNTHVEATTFINEEGYSVYDEKTAYNELRRASLITPRLNYTGKKSIKIHWYKKAHLRNGWNNINVPISWDVFGGDRGNSNFGMIATIGTATVNHRKYSIFFAQGDHLDFGDSSTFEQPQLVKSKLPLLTYSMDGSKDDGYYVAESGTLPLSNIIIPTHHNVITFPYREEGGKLEQFVPTGDGYLISKEQYDNLITNPIYPKNVLLNGDNNGNVWSSKNGKVYRVKKNAKSAKYELEFANLALHNKKWHKSALKEIYFDFKRAMENVHEIGNNAG</sequence>
<dbReference type="EMBL" id="SRYV01000003">
    <property type="protein sequence ID" value="TGY16922.1"/>
    <property type="molecule type" value="Genomic_DNA"/>
</dbReference>
<gene>
    <name evidence="2" type="ORF">E5351_02735</name>
</gene>
<protein>
    <recommendedName>
        <fullName evidence="4">Superantigen-like protein</fullName>
    </recommendedName>
</protein>
<dbReference type="AlphaFoldDB" id="A0A4S2BR53"/>
<dbReference type="Proteomes" id="UP000309117">
    <property type="component" value="Unassembled WGS sequence"/>
</dbReference>
<dbReference type="RefSeq" id="WP_004041706.1">
    <property type="nucleotide sequence ID" value="NZ_AQFR02000001.1"/>
</dbReference>
<reference evidence="2 3" key="1">
    <citation type="submission" date="2019-04" db="EMBL/GenBank/DDBJ databases">
        <title>Microbes associate with the intestines of laboratory mice.</title>
        <authorList>
            <person name="Navarre W."/>
            <person name="Wong E."/>
            <person name="Huang K."/>
            <person name="Tropini C."/>
            <person name="Ng K."/>
            <person name="Yu B."/>
        </authorList>
    </citation>
    <scope>NUCLEOTIDE SEQUENCE [LARGE SCALE GENOMIC DNA]</scope>
    <source>
        <strain evidence="2 3">NM61_E11</strain>
    </source>
</reference>
<evidence type="ECO:0008006" key="4">
    <source>
        <dbReference type="Google" id="ProtNLM"/>
    </source>
</evidence>
<comment type="caution">
    <text evidence="2">The sequence shown here is derived from an EMBL/GenBank/DDBJ whole genome shotgun (WGS) entry which is preliminary data.</text>
</comment>
<feature type="signal peptide" evidence="1">
    <location>
        <begin position="1"/>
        <end position="20"/>
    </location>
</feature>
<proteinExistence type="predicted"/>
<evidence type="ECO:0000313" key="2">
    <source>
        <dbReference type="EMBL" id="TGY16922.1"/>
    </source>
</evidence>
<organism evidence="2 3">
    <name type="scientific">Lactobacillus intestinalis</name>
    <dbReference type="NCBI Taxonomy" id="151781"/>
    <lineage>
        <taxon>Bacteria</taxon>
        <taxon>Bacillati</taxon>
        <taxon>Bacillota</taxon>
        <taxon>Bacilli</taxon>
        <taxon>Lactobacillales</taxon>
        <taxon>Lactobacillaceae</taxon>
        <taxon>Lactobacillus</taxon>
    </lineage>
</organism>